<dbReference type="EMBL" id="JACHWX010000007">
    <property type="protein sequence ID" value="MBB3056481.1"/>
    <property type="molecule type" value="Genomic_DNA"/>
</dbReference>
<keyword evidence="2" id="KW-1185">Reference proteome</keyword>
<dbReference type="AlphaFoldDB" id="A0A839SE24"/>
<accession>A0A839SE24</accession>
<reference evidence="1" key="1">
    <citation type="submission" date="2020-08" db="EMBL/GenBank/DDBJ databases">
        <title>Genomic Encyclopedia of Type Strains, Phase III (KMG-III): the genomes of soil and plant-associated and newly described type strains.</title>
        <authorList>
            <person name="Whitman W."/>
        </authorList>
    </citation>
    <scope>NUCLEOTIDE SEQUENCE [LARGE SCALE GENOMIC DNA]</scope>
    <source>
        <strain evidence="1">CECT 8628</strain>
    </source>
</reference>
<evidence type="ECO:0000313" key="1">
    <source>
        <dbReference type="EMBL" id="MBB3056481.1"/>
    </source>
</evidence>
<organism evidence="1 2">
    <name type="scientific">Mucilaginibacter gotjawali</name>
    <dbReference type="NCBI Taxonomy" id="1550579"/>
    <lineage>
        <taxon>Bacteria</taxon>
        <taxon>Pseudomonadati</taxon>
        <taxon>Bacteroidota</taxon>
        <taxon>Sphingobacteriia</taxon>
        <taxon>Sphingobacteriales</taxon>
        <taxon>Sphingobacteriaceae</taxon>
        <taxon>Mucilaginibacter</taxon>
    </lineage>
</organism>
<name>A0A839SE24_9SPHI</name>
<gene>
    <name evidence="1" type="ORF">FHS11_002904</name>
</gene>
<dbReference type="Proteomes" id="UP000539265">
    <property type="component" value="Unassembled WGS sequence"/>
</dbReference>
<evidence type="ECO:0000313" key="2">
    <source>
        <dbReference type="Proteomes" id="UP000539265"/>
    </source>
</evidence>
<sequence>MMQTTQIRQKLHECVDNSEEKLLKLMLALAKEYNEDEDLEFEFTAEDIKVLDERRAKRLSGESSLHSWQEAKDIITGKKPM</sequence>
<protein>
    <submittedName>
        <fullName evidence="1">Uncharacterized protein</fullName>
    </submittedName>
</protein>
<dbReference type="OrthoDB" id="799347at2"/>
<comment type="caution">
    <text evidence="1">The sequence shown here is derived from an EMBL/GenBank/DDBJ whole genome shotgun (WGS) entry which is preliminary data.</text>
</comment>
<dbReference type="RefSeq" id="WP_096353406.1">
    <property type="nucleotide sequence ID" value="NZ_AP017313.1"/>
</dbReference>
<proteinExistence type="predicted"/>